<reference evidence="4" key="2">
    <citation type="submission" date="2019-09" db="UniProtKB">
        <authorList>
            <consortium name="WormBaseParasite"/>
        </authorList>
    </citation>
    <scope>IDENTIFICATION</scope>
</reference>
<keyword evidence="1" id="KW-0732">Signal</keyword>
<gene>
    <name evidence="2" type="ORF">HPBE_LOCUS8680</name>
</gene>
<evidence type="ECO:0000256" key="1">
    <source>
        <dbReference type="SAM" id="SignalP"/>
    </source>
</evidence>
<dbReference type="WBParaSite" id="HPBE_0000867901-mRNA-1">
    <property type="protein sequence ID" value="HPBE_0000867901-mRNA-1"/>
    <property type="gene ID" value="HPBE_0000867901"/>
</dbReference>
<dbReference type="AlphaFoldDB" id="A0A183FMN8"/>
<name>A0A183FMN8_HELPZ</name>
<evidence type="ECO:0000313" key="4">
    <source>
        <dbReference type="WBParaSite" id="HPBE_0000867901-mRNA-1"/>
    </source>
</evidence>
<dbReference type="EMBL" id="UZAH01026222">
    <property type="protein sequence ID" value="VDO77331.1"/>
    <property type="molecule type" value="Genomic_DNA"/>
</dbReference>
<accession>A0A183FMN8</accession>
<reference evidence="2 3" key="1">
    <citation type="submission" date="2018-11" db="EMBL/GenBank/DDBJ databases">
        <authorList>
            <consortium name="Pathogen Informatics"/>
        </authorList>
    </citation>
    <scope>NUCLEOTIDE SEQUENCE [LARGE SCALE GENOMIC DNA]</scope>
</reference>
<evidence type="ECO:0000313" key="3">
    <source>
        <dbReference type="Proteomes" id="UP000050761"/>
    </source>
</evidence>
<evidence type="ECO:0000313" key="2">
    <source>
        <dbReference type="EMBL" id="VDO77331.1"/>
    </source>
</evidence>
<sequence>MFVQRPVSVLKLLSLAAGAAAAAAEMFAMKSSLQPPSHRLITLTQHGLRATFGRFISFNHEEHNDERTMVHGRGYDSGGVFVIAIVCSSYLPVKEDRSFTRAAAKLLEVNCG</sequence>
<proteinExistence type="predicted"/>
<feature type="chain" id="PRO_5044551495" evidence="1">
    <location>
        <begin position="25"/>
        <end position="112"/>
    </location>
</feature>
<keyword evidence="3" id="KW-1185">Reference proteome</keyword>
<protein>
    <submittedName>
        <fullName evidence="4">Secreted protein</fullName>
    </submittedName>
</protein>
<feature type="signal peptide" evidence="1">
    <location>
        <begin position="1"/>
        <end position="24"/>
    </location>
</feature>
<dbReference type="Proteomes" id="UP000050761">
    <property type="component" value="Unassembled WGS sequence"/>
</dbReference>
<organism evidence="3 4">
    <name type="scientific">Heligmosomoides polygyrus</name>
    <name type="common">Parasitic roundworm</name>
    <dbReference type="NCBI Taxonomy" id="6339"/>
    <lineage>
        <taxon>Eukaryota</taxon>
        <taxon>Metazoa</taxon>
        <taxon>Ecdysozoa</taxon>
        <taxon>Nematoda</taxon>
        <taxon>Chromadorea</taxon>
        <taxon>Rhabditida</taxon>
        <taxon>Rhabditina</taxon>
        <taxon>Rhabditomorpha</taxon>
        <taxon>Strongyloidea</taxon>
        <taxon>Heligmosomidae</taxon>
        <taxon>Heligmosomoides</taxon>
    </lineage>
</organism>
<accession>A0A3P7XS88</accession>